<dbReference type="InterPro" id="IPR000600">
    <property type="entry name" value="ROK"/>
</dbReference>
<dbReference type="Gene3D" id="1.10.10.10">
    <property type="entry name" value="Winged helix-like DNA-binding domain superfamily/Winged helix DNA-binding domain"/>
    <property type="match status" value="1"/>
</dbReference>
<dbReference type="RefSeq" id="WP_154446618.1">
    <property type="nucleotide sequence ID" value="NZ_WIND01000007.1"/>
</dbReference>
<accession>A0A6L5Z231</accession>
<name>A0A6L5Z231_9RHOB</name>
<dbReference type="Pfam" id="PF13412">
    <property type="entry name" value="HTH_24"/>
    <property type="match status" value="1"/>
</dbReference>
<dbReference type="Proteomes" id="UP000474957">
    <property type="component" value="Unassembled WGS sequence"/>
</dbReference>
<dbReference type="Gene3D" id="3.30.420.40">
    <property type="match status" value="2"/>
</dbReference>
<dbReference type="Pfam" id="PF00480">
    <property type="entry name" value="ROK"/>
    <property type="match status" value="1"/>
</dbReference>
<comment type="similarity">
    <text evidence="1">Belongs to the ROK (NagC/XylR) family.</text>
</comment>
<dbReference type="InterPro" id="IPR043129">
    <property type="entry name" value="ATPase_NBD"/>
</dbReference>
<evidence type="ECO:0000313" key="3">
    <source>
        <dbReference type="Proteomes" id="UP000474957"/>
    </source>
</evidence>
<proteinExistence type="inferred from homology"/>
<dbReference type="InterPro" id="IPR036388">
    <property type="entry name" value="WH-like_DNA-bd_sf"/>
</dbReference>
<evidence type="ECO:0000313" key="2">
    <source>
        <dbReference type="EMBL" id="MSU90130.1"/>
    </source>
</evidence>
<dbReference type="AlphaFoldDB" id="A0A6L5Z231"/>
<keyword evidence="3" id="KW-1185">Reference proteome</keyword>
<dbReference type="InterPro" id="IPR036390">
    <property type="entry name" value="WH_DNA-bd_sf"/>
</dbReference>
<dbReference type="EMBL" id="WIND01000007">
    <property type="protein sequence ID" value="MSU90130.1"/>
    <property type="molecule type" value="Genomic_DNA"/>
</dbReference>
<protein>
    <submittedName>
        <fullName evidence="2">ROK family protein</fullName>
    </submittedName>
</protein>
<reference evidence="2 3" key="1">
    <citation type="submission" date="2019-10" db="EMBL/GenBank/DDBJ databases">
        <title>Cognatihalovulum marinum gen. nov. sp. nov., a new member of the family Rhodobacteraceae isolated from deep seawater of the Northwest Indian Ocean.</title>
        <authorList>
            <person name="Ruan C."/>
            <person name="Wang J."/>
            <person name="Zheng X."/>
            <person name="Song L."/>
            <person name="Zhu Y."/>
            <person name="Huang Y."/>
            <person name="Lu Z."/>
            <person name="Du W."/>
            <person name="Huang L."/>
            <person name="Dai X."/>
        </authorList>
    </citation>
    <scope>NUCLEOTIDE SEQUENCE [LARGE SCALE GENOMIC DNA]</scope>
    <source>
        <strain evidence="2 3">2CG4</strain>
    </source>
</reference>
<gene>
    <name evidence="2" type="ORF">GE300_10960</name>
</gene>
<evidence type="ECO:0000256" key="1">
    <source>
        <dbReference type="ARBA" id="ARBA00006479"/>
    </source>
</evidence>
<dbReference type="CDD" id="cd23763">
    <property type="entry name" value="ASKHA_ATPase_ROK"/>
    <property type="match status" value="1"/>
</dbReference>
<dbReference type="PANTHER" id="PTHR18964">
    <property type="entry name" value="ROK (REPRESSOR, ORF, KINASE) FAMILY"/>
    <property type="match status" value="1"/>
</dbReference>
<comment type="caution">
    <text evidence="2">The sequence shown here is derived from an EMBL/GenBank/DDBJ whole genome shotgun (WGS) entry which is preliminary data.</text>
</comment>
<dbReference type="SUPFAM" id="SSF46785">
    <property type="entry name" value="Winged helix' DNA-binding domain"/>
    <property type="match status" value="1"/>
</dbReference>
<organism evidence="2 3">
    <name type="scientific">Halovulum marinum</name>
    <dbReference type="NCBI Taxonomy" id="2662447"/>
    <lineage>
        <taxon>Bacteria</taxon>
        <taxon>Pseudomonadati</taxon>
        <taxon>Pseudomonadota</taxon>
        <taxon>Alphaproteobacteria</taxon>
        <taxon>Rhodobacterales</taxon>
        <taxon>Paracoccaceae</taxon>
        <taxon>Halovulum</taxon>
    </lineage>
</organism>
<sequence>MKGGDTTGLRAYNARLIVSEIRQAGALSKAEIARRTGLSGQAASVIVNALLNDGVLRKEAKVRGQVGQPSTPYSPNPRGAFSIGVKIGRRSLEVMLVDFLGRTLERREQVYDAPYPDSTLARARELVAEVRAALSDREHARIVGVGVAMPYDLHEWAAELDIPSDALAGWRSADVAAALARDTGLPTTLYNDATAACAAEMIVGATITASSALYVYIGTFVGGGVVLDRRLHRGAQANAGAIGSVPLGPVRAGRAPPQLIEHASLIYLERALTAAGHDAGAVIGGAVDGAAERIFADWRRRAIPALAQTIVGARGIFDFETVVVDGFLPTPWRTQVVAELTRELAAFNPTGLSPATLHEGSIGPAARVVGAALLPLNDRFSPDTDLLVRNSHAQPEA</sequence>
<dbReference type="PANTHER" id="PTHR18964:SF149">
    <property type="entry name" value="BIFUNCTIONAL UDP-N-ACETYLGLUCOSAMINE 2-EPIMERASE_N-ACETYLMANNOSAMINE KINASE"/>
    <property type="match status" value="1"/>
</dbReference>
<dbReference type="SUPFAM" id="SSF53067">
    <property type="entry name" value="Actin-like ATPase domain"/>
    <property type="match status" value="1"/>
</dbReference>